<dbReference type="EMBL" id="FNHI01000018">
    <property type="protein sequence ID" value="SDN07793.1"/>
    <property type="molecule type" value="Genomic_DNA"/>
</dbReference>
<evidence type="ECO:0000256" key="1">
    <source>
        <dbReference type="ARBA" id="ARBA00023122"/>
    </source>
</evidence>
<dbReference type="InterPro" id="IPR007055">
    <property type="entry name" value="BON_dom"/>
</dbReference>
<feature type="domain" description="CBS" evidence="4">
    <location>
        <begin position="12"/>
        <end position="69"/>
    </location>
</feature>
<evidence type="ECO:0000259" key="3">
    <source>
        <dbReference type="PROSITE" id="PS50914"/>
    </source>
</evidence>
<evidence type="ECO:0000313" key="6">
    <source>
        <dbReference type="Proteomes" id="UP000199063"/>
    </source>
</evidence>
<dbReference type="Gene3D" id="3.10.580.10">
    <property type="entry name" value="CBS-domain"/>
    <property type="match status" value="1"/>
</dbReference>
<dbReference type="GeneID" id="40832265"/>
<dbReference type="Pfam" id="PF00571">
    <property type="entry name" value="CBS"/>
    <property type="match status" value="2"/>
</dbReference>
<feature type="domain" description="BON" evidence="3">
    <location>
        <begin position="144"/>
        <end position="210"/>
    </location>
</feature>
<dbReference type="AlphaFoldDB" id="A0A1G9YH44"/>
<evidence type="ECO:0000256" key="2">
    <source>
        <dbReference type="PROSITE-ProRule" id="PRU00703"/>
    </source>
</evidence>
<protein>
    <submittedName>
        <fullName evidence="5">BON domain-containing protein</fullName>
    </submittedName>
</protein>
<dbReference type="STRING" id="1196353.SAMN05444921_118117"/>
<gene>
    <name evidence="5" type="ORF">SAMN05444921_118117</name>
</gene>
<dbReference type="InterPro" id="IPR051257">
    <property type="entry name" value="Diverse_CBS-Domain"/>
</dbReference>
<dbReference type="PIRSF" id="PIRSF036990">
    <property type="entry name" value="UCP036990_CBS_BON"/>
    <property type="match status" value="1"/>
</dbReference>
<dbReference type="PANTHER" id="PTHR43080">
    <property type="entry name" value="CBS DOMAIN-CONTAINING PROTEIN CBSX3, MITOCHONDRIAL"/>
    <property type="match status" value="1"/>
</dbReference>
<reference evidence="6" key="1">
    <citation type="submission" date="2016-10" db="EMBL/GenBank/DDBJ databases">
        <authorList>
            <person name="Varghese N."/>
            <person name="Submissions S."/>
        </authorList>
    </citation>
    <scope>NUCLEOTIDE SEQUENCE [LARGE SCALE GENOMIC DNA]</scope>
    <source>
        <strain evidence="6">CGMCC 4.7042</strain>
    </source>
</reference>
<dbReference type="InterPro" id="IPR046342">
    <property type="entry name" value="CBS_dom_sf"/>
</dbReference>
<evidence type="ECO:0000259" key="4">
    <source>
        <dbReference type="PROSITE" id="PS51371"/>
    </source>
</evidence>
<dbReference type="Pfam" id="PF04972">
    <property type="entry name" value="BON"/>
    <property type="match status" value="1"/>
</dbReference>
<dbReference type="CDD" id="cd04586">
    <property type="entry name" value="CBS_pair_BON_assoc"/>
    <property type="match status" value="1"/>
</dbReference>
<accession>A0A1G9YH44</accession>
<keyword evidence="6" id="KW-1185">Reference proteome</keyword>
<organism evidence="5 6">
    <name type="scientific">Streptomyces wuyuanensis</name>
    <dbReference type="NCBI Taxonomy" id="1196353"/>
    <lineage>
        <taxon>Bacteria</taxon>
        <taxon>Bacillati</taxon>
        <taxon>Actinomycetota</taxon>
        <taxon>Actinomycetes</taxon>
        <taxon>Kitasatosporales</taxon>
        <taxon>Streptomycetaceae</taxon>
        <taxon>Streptomyces</taxon>
    </lineage>
</organism>
<name>A0A1G9YH44_9ACTN</name>
<dbReference type="RefSeq" id="WP_093658693.1">
    <property type="nucleotide sequence ID" value="NZ_FNHI01000018.1"/>
</dbReference>
<evidence type="ECO:0000313" key="5">
    <source>
        <dbReference type="EMBL" id="SDN07793.1"/>
    </source>
</evidence>
<keyword evidence="1 2" id="KW-0129">CBS domain</keyword>
<feature type="domain" description="CBS" evidence="4">
    <location>
        <begin position="91"/>
        <end position="148"/>
    </location>
</feature>
<dbReference type="Proteomes" id="UP000199063">
    <property type="component" value="Unassembled WGS sequence"/>
</dbReference>
<dbReference type="PROSITE" id="PS50914">
    <property type="entry name" value="BON"/>
    <property type="match status" value="1"/>
</dbReference>
<sequence>MLSAPHCVEDVMTKTVVAVALHARFKDIVTAMGRWNVTAVPVVDGEGRVVGIVSEADLLRKEELRGTEQVVTDRSPDAAARAEAVRAEDLMSAPPVTIRAAATLPHAARLMARRHVKRLPVVDAQGFLKGIVSRADLLKVFLRADDDIAADVRDVLDRLFAGSGPEVCVRDGVVTLGGAVGDSSLVPLARRLAQAVEGVVVVRCEVSAPPGPNTDAAAPS</sequence>
<dbReference type="InterPro" id="IPR017080">
    <property type="entry name" value="UCP036990_CBS_BON"/>
</dbReference>
<dbReference type="SMART" id="SM00116">
    <property type="entry name" value="CBS"/>
    <property type="match status" value="2"/>
</dbReference>
<dbReference type="OrthoDB" id="2111978at2"/>
<dbReference type="SUPFAM" id="SSF54631">
    <property type="entry name" value="CBS-domain pair"/>
    <property type="match status" value="1"/>
</dbReference>
<dbReference type="PROSITE" id="PS51371">
    <property type="entry name" value="CBS"/>
    <property type="match status" value="2"/>
</dbReference>
<proteinExistence type="predicted"/>
<dbReference type="PANTHER" id="PTHR43080:SF29">
    <property type="entry name" value="OS02G0818000 PROTEIN"/>
    <property type="match status" value="1"/>
</dbReference>
<dbReference type="InterPro" id="IPR000644">
    <property type="entry name" value="CBS_dom"/>
</dbReference>